<name>A0ABP6RN01_9PSEU</name>
<dbReference type="Gene3D" id="1.20.120.1760">
    <property type="match status" value="1"/>
</dbReference>
<dbReference type="PANTHER" id="PTHR14269">
    <property type="entry name" value="CDP-DIACYLGLYCEROL--GLYCEROL-3-PHOSPHATE 3-PHOSPHATIDYLTRANSFERASE-RELATED"/>
    <property type="match status" value="1"/>
</dbReference>
<dbReference type="Pfam" id="PF01066">
    <property type="entry name" value="CDP-OH_P_transf"/>
    <property type="match status" value="1"/>
</dbReference>
<dbReference type="EMBL" id="BAAAYK010000038">
    <property type="protein sequence ID" value="GAA3355974.1"/>
    <property type="molecule type" value="Genomic_DNA"/>
</dbReference>
<dbReference type="EC" id="2.7.8.5" evidence="11"/>
<keyword evidence="6 13" id="KW-1133">Transmembrane helix</keyword>
<evidence type="ECO:0000256" key="8">
    <source>
        <dbReference type="ARBA" id="ARBA00023136"/>
    </source>
</evidence>
<accession>A0ABP6RN01</accession>
<dbReference type="PANTHER" id="PTHR14269:SF52">
    <property type="entry name" value="PHOSPHATIDYLGLYCEROPHOSPHATE SYNTHASE-RELATED"/>
    <property type="match status" value="1"/>
</dbReference>
<evidence type="ECO:0000256" key="9">
    <source>
        <dbReference type="ARBA" id="ARBA00023209"/>
    </source>
</evidence>
<feature type="transmembrane region" description="Helical" evidence="13">
    <location>
        <begin position="142"/>
        <end position="161"/>
    </location>
</feature>
<evidence type="ECO:0000256" key="2">
    <source>
        <dbReference type="ARBA" id="ARBA00010441"/>
    </source>
</evidence>
<dbReference type="InterPro" id="IPR043130">
    <property type="entry name" value="CDP-OH_PTrfase_TM_dom"/>
</dbReference>
<keyword evidence="3" id="KW-0444">Lipid biosynthesis</keyword>
<dbReference type="RefSeq" id="WP_258347943.1">
    <property type="nucleotide sequence ID" value="NZ_BAAAYK010000038.1"/>
</dbReference>
<feature type="transmembrane region" description="Helical" evidence="13">
    <location>
        <begin position="50"/>
        <end position="68"/>
    </location>
</feature>
<evidence type="ECO:0000256" key="11">
    <source>
        <dbReference type="NCBIfam" id="TIGR00560"/>
    </source>
</evidence>
<evidence type="ECO:0000256" key="7">
    <source>
        <dbReference type="ARBA" id="ARBA00023098"/>
    </source>
</evidence>
<protein>
    <recommendedName>
        <fullName evidence="11">CDP-diacylglycerol--glycerol-3-phosphate 3-phosphatidyltransferase</fullName>
        <ecNumber evidence="11">2.7.8.5</ecNumber>
    </recommendedName>
</protein>
<keyword evidence="15" id="KW-1185">Reference proteome</keyword>
<dbReference type="NCBIfam" id="TIGR00560">
    <property type="entry name" value="pgsA"/>
    <property type="match status" value="1"/>
</dbReference>
<dbReference type="InterPro" id="IPR000462">
    <property type="entry name" value="CDP-OH_P_trans"/>
</dbReference>
<evidence type="ECO:0000313" key="14">
    <source>
        <dbReference type="EMBL" id="GAA3355974.1"/>
    </source>
</evidence>
<dbReference type="PROSITE" id="PS00379">
    <property type="entry name" value="CDP_ALCOHOL_P_TRANSF"/>
    <property type="match status" value="1"/>
</dbReference>
<evidence type="ECO:0000256" key="1">
    <source>
        <dbReference type="ARBA" id="ARBA00004141"/>
    </source>
</evidence>
<sequence>MSADGAASGAAPDTRPVPLLNIANVLTVSRLLLVPVFLVALLREDGHQPLWRWVALAVFLVAAITDRIDGELARRRGLITDFGKIADPIADKALTGAALVGLSLVGDLPWWVTLLIIARELFVTLLRFWVIRHGVIPASRGGKLKTLLQAIAIVAYLLPLGELIDPLRWVIMGAAVLVTVVTGLDYAVRAWRLRALGRRTGGAGS</sequence>
<dbReference type="InterPro" id="IPR050324">
    <property type="entry name" value="CDP-alcohol_PTase-I"/>
</dbReference>
<keyword evidence="4 12" id="KW-0808">Transferase</keyword>
<evidence type="ECO:0000256" key="4">
    <source>
        <dbReference type="ARBA" id="ARBA00022679"/>
    </source>
</evidence>
<feature type="transmembrane region" description="Helical" evidence="13">
    <location>
        <begin position="167"/>
        <end position="188"/>
    </location>
</feature>
<keyword evidence="9" id="KW-0594">Phospholipid biosynthesis</keyword>
<keyword evidence="10" id="KW-1208">Phospholipid metabolism</keyword>
<comment type="subcellular location">
    <subcellularLocation>
        <location evidence="1">Membrane</location>
        <topology evidence="1">Multi-pass membrane protein</topology>
    </subcellularLocation>
</comment>
<dbReference type="Proteomes" id="UP001500483">
    <property type="component" value="Unassembled WGS sequence"/>
</dbReference>
<proteinExistence type="inferred from homology"/>
<feature type="transmembrane region" description="Helical" evidence="13">
    <location>
        <begin position="22"/>
        <end position="43"/>
    </location>
</feature>
<comment type="caution">
    <text evidence="14">The sequence shown here is derived from an EMBL/GenBank/DDBJ whole genome shotgun (WGS) entry which is preliminary data.</text>
</comment>
<keyword evidence="8 13" id="KW-0472">Membrane</keyword>
<keyword evidence="5 13" id="KW-0812">Transmembrane</keyword>
<evidence type="ECO:0000256" key="10">
    <source>
        <dbReference type="ARBA" id="ARBA00023264"/>
    </source>
</evidence>
<reference evidence="15" key="1">
    <citation type="journal article" date="2019" name="Int. J. Syst. Evol. Microbiol.">
        <title>The Global Catalogue of Microorganisms (GCM) 10K type strain sequencing project: providing services to taxonomists for standard genome sequencing and annotation.</title>
        <authorList>
            <consortium name="The Broad Institute Genomics Platform"/>
            <consortium name="The Broad Institute Genome Sequencing Center for Infectious Disease"/>
            <person name="Wu L."/>
            <person name="Ma J."/>
        </authorList>
    </citation>
    <scope>NUCLEOTIDE SEQUENCE [LARGE SCALE GENOMIC DNA]</scope>
    <source>
        <strain evidence="15">JCM 9687</strain>
    </source>
</reference>
<dbReference type="InterPro" id="IPR004570">
    <property type="entry name" value="Phosphatidylglycerol_P_synth"/>
</dbReference>
<keyword evidence="7" id="KW-0443">Lipid metabolism</keyword>
<evidence type="ECO:0000256" key="3">
    <source>
        <dbReference type="ARBA" id="ARBA00022516"/>
    </source>
</evidence>
<dbReference type="InterPro" id="IPR048254">
    <property type="entry name" value="CDP_ALCOHOL_P_TRANSF_CS"/>
</dbReference>
<feature type="transmembrane region" description="Helical" evidence="13">
    <location>
        <begin position="108"/>
        <end position="130"/>
    </location>
</feature>
<evidence type="ECO:0000256" key="6">
    <source>
        <dbReference type="ARBA" id="ARBA00022989"/>
    </source>
</evidence>
<gene>
    <name evidence="14" type="primary">pgsA</name>
    <name evidence="14" type="ORF">GCM10020366_18220</name>
</gene>
<evidence type="ECO:0000256" key="13">
    <source>
        <dbReference type="SAM" id="Phobius"/>
    </source>
</evidence>
<evidence type="ECO:0000313" key="15">
    <source>
        <dbReference type="Proteomes" id="UP001500483"/>
    </source>
</evidence>
<evidence type="ECO:0000256" key="5">
    <source>
        <dbReference type="ARBA" id="ARBA00022692"/>
    </source>
</evidence>
<organism evidence="14 15">
    <name type="scientific">Saccharopolyspora gregorii</name>
    <dbReference type="NCBI Taxonomy" id="33914"/>
    <lineage>
        <taxon>Bacteria</taxon>
        <taxon>Bacillati</taxon>
        <taxon>Actinomycetota</taxon>
        <taxon>Actinomycetes</taxon>
        <taxon>Pseudonocardiales</taxon>
        <taxon>Pseudonocardiaceae</taxon>
        <taxon>Saccharopolyspora</taxon>
    </lineage>
</organism>
<evidence type="ECO:0000256" key="12">
    <source>
        <dbReference type="RuleBase" id="RU003750"/>
    </source>
</evidence>
<dbReference type="PIRSF" id="PIRSF000847">
    <property type="entry name" value="Phos_ph_gly_syn"/>
    <property type="match status" value="1"/>
</dbReference>
<comment type="similarity">
    <text evidence="2 12">Belongs to the CDP-alcohol phosphatidyltransferase class-I family.</text>
</comment>